<sequence length="115" mass="12747">MKDDTVSVSENAPVEDLHANQLSTPVTEPVAPRHDHSELSERHLWHKASWWRLLTAKETCGKSQVDCALKERAASNVTSVGNPEEKPDQSPVFLRKPLQAKMAESKEAAFLGNGF</sequence>
<proteinExistence type="predicted"/>
<feature type="compositionally biased region" description="Polar residues" evidence="1">
    <location>
        <begin position="1"/>
        <end position="10"/>
    </location>
</feature>
<protein>
    <submittedName>
        <fullName evidence="2">Uncharacterized protein</fullName>
    </submittedName>
</protein>
<name>A0A485N1C7_LYNPA</name>
<gene>
    <name evidence="2" type="ORF">LYPA_23C005331</name>
</gene>
<keyword evidence="3" id="KW-1185">Reference proteome</keyword>
<evidence type="ECO:0000313" key="3">
    <source>
        <dbReference type="Proteomes" id="UP000386466"/>
    </source>
</evidence>
<evidence type="ECO:0000256" key="1">
    <source>
        <dbReference type="SAM" id="MobiDB-lite"/>
    </source>
</evidence>
<accession>A0A485N1C7</accession>
<dbReference type="AlphaFoldDB" id="A0A485N1C7"/>
<reference evidence="2 3" key="1">
    <citation type="submission" date="2019-01" db="EMBL/GenBank/DDBJ databases">
        <authorList>
            <person name="Alioto T."/>
            <person name="Alioto T."/>
        </authorList>
    </citation>
    <scope>NUCLEOTIDE SEQUENCE [LARGE SCALE GENOMIC DNA]</scope>
</reference>
<feature type="region of interest" description="Disordered" evidence="1">
    <location>
        <begin position="1"/>
        <end position="35"/>
    </location>
</feature>
<organism evidence="2 3">
    <name type="scientific">Lynx pardinus</name>
    <name type="common">Iberian lynx</name>
    <name type="synonym">Felis pardina</name>
    <dbReference type="NCBI Taxonomy" id="191816"/>
    <lineage>
        <taxon>Eukaryota</taxon>
        <taxon>Metazoa</taxon>
        <taxon>Chordata</taxon>
        <taxon>Craniata</taxon>
        <taxon>Vertebrata</taxon>
        <taxon>Euteleostomi</taxon>
        <taxon>Mammalia</taxon>
        <taxon>Eutheria</taxon>
        <taxon>Laurasiatheria</taxon>
        <taxon>Carnivora</taxon>
        <taxon>Feliformia</taxon>
        <taxon>Felidae</taxon>
        <taxon>Felinae</taxon>
        <taxon>Lynx</taxon>
    </lineage>
</organism>
<dbReference type="EMBL" id="CAAGRJ010008189">
    <property type="protein sequence ID" value="VFV26024.1"/>
    <property type="molecule type" value="Genomic_DNA"/>
</dbReference>
<evidence type="ECO:0000313" key="2">
    <source>
        <dbReference type="EMBL" id="VFV26024.1"/>
    </source>
</evidence>
<dbReference type="Proteomes" id="UP000386466">
    <property type="component" value="Unassembled WGS sequence"/>
</dbReference>